<evidence type="ECO:0000313" key="9">
    <source>
        <dbReference type="Proteomes" id="UP000428328"/>
    </source>
</evidence>
<feature type="transmembrane region" description="Helical" evidence="4">
    <location>
        <begin position="36"/>
        <end position="56"/>
    </location>
</feature>
<dbReference type="AlphaFoldDB" id="A0A6I6JB00"/>
<evidence type="ECO:0000256" key="2">
    <source>
        <dbReference type="PROSITE-ProRule" id="PRU00284"/>
    </source>
</evidence>
<dbReference type="KEGG" id="psel:GM415_07120"/>
<dbReference type="InterPro" id="IPR000014">
    <property type="entry name" value="PAS"/>
</dbReference>
<dbReference type="Pfam" id="PF00015">
    <property type="entry name" value="MCPsignal"/>
    <property type="match status" value="1"/>
</dbReference>
<dbReference type="PROSITE" id="PS50113">
    <property type="entry name" value="PAC"/>
    <property type="match status" value="1"/>
</dbReference>
<evidence type="ECO:0000256" key="1">
    <source>
        <dbReference type="ARBA" id="ARBA00023224"/>
    </source>
</evidence>
<keyword evidence="5" id="KW-0732">Signal</keyword>
<dbReference type="CDD" id="cd11386">
    <property type="entry name" value="MCP_signal"/>
    <property type="match status" value="1"/>
</dbReference>
<feature type="signal peptide" evidence="5">
    <location>
        <begin position="1"/>
        <end position="25"/>
    </location>
</feature>
<keyword evidence="4" id="KW-0472">Membrane</keyword>
<proteinExistence type="predicted"/>
<feature type="domain" description="Methyl-accepting transducer" evidence="6">
    <location>
        <begin position="246"/>
        <end position="482"/>
    </location>
</feature>
<dbReference type="Proteomes" id="UP000428328">
    <property type="component" value="Chromosome"/>
</dbReference>
<dbReference type="InterPro" id="IPR000700">
    <property type="entry name" value="PAS-assoc_C"/>
</dbReference>
<feature type="coiled-coil region" evidence="3">
    <location>
        <begin position="222"/>
        <end position="256"/>
    </location>
</feature>
<dbReference type="PANTHER" id="PTHR32089:SF112">
    <property type="entry name" value="LYSOZYME-LIKE PROTEIN-RELATED"/>
    <property type="match status" value="1"/>
</dbReference>
<keyword evidence="1 2" id="KW-0807">Transducer</keyword>
<evidence type="ECO:0000259" key="7">
    <source>
        <dbReference type="PROSITE" id="PS50113"/>
    </source>
</evidence>
<evidence type="ECO:0000256" key="5">
    <source>
        <dbReference type="SAM" id="SignalP"/>
    </source>
</evidence>
<dbReference type="GO" id="GO:0007165">
    <property type="term" value="P:signal transduction"/>
    <property type="evidence" value="ECO:0007669"/>
    <property type="project" value="UniProtKB-KW"/>
</dbReference>
<dbReference type="InterPro" id="IPR004089">
    <property type="entry name" value="MCPsignal_dom"/>
</dbReference>
<dbReference type="Gene3D" id="1.10.287.950">
    <property type="entry name" value="Methyl-accepting chemotaxis protein"/>
    <property type="match status" value="1"/>
</dbReference>
<dbReference type="PANTHER" id="PTHR32089">
    <property type="entry name" value="METHYL-ACCEPTING CHEMOTAXIS PROTEIN MCPB"/>
    <property type="match status" value="1"/>
</dbReference>
<accession>A0A6I6JB00</accession>
<dbReference type="CDD" id="cd00130">
    <property type="entry name" value="PAS"/>
    <property type="match status" value="1"/>
</dbReference>
<organism evidence="8 9">
    <name type="scientific">Pseudodesulfovibrio cashew</name>
    <dbReference type="NCBI Taxonomy" id="2678688"/>
    <lineage>
        <taxon>Bacteria</taxon>
        <taxon>Pseudomonadati</taxon>
        <taxon>Thermodesulfobacteriota</taxon>
        <taxon>Desulfovibrionia</taxon>
        <taxon>Desulfovibrionales</taxon>
        <taxon>Desulfovibrionaceae</taxon>
    </lineage>
</organism>
<dbReference type="GO" id="GO:0016020">
    <property type="term" value="C:membrane"/>
    <property type="evidence" value="ECO:0007669"/>
    <property type="project" value="InterPro"/>
</dbReference>
<keyword evidence="3" id="KW-0175">Coiled coil</keyword>
<evidence type="ECO:0000313" key="8">
    <source>
        <dbReference type="EMBL" id="QGY39905.1"/>
    </source>
</evidence>
<dbReference type="InterPro" id="IPR013656">
    <property type="entry name" value="PAS_4"/>
</dbReference>
<keyword evidence="4" id="KW-1133">Transmembrane helix</keyword>
<dbReference type="SUPFAM" id="SSF55785">
    <property type="entry name" value="PYP-like sensor domain (PAS domain)"/>
    <property type="match status" value="1"/>
</dbReference>
<dbReference type="SUPFAM" id="SSF58104">
    <property type="entry name" value="Methyl-accepting chemotaxis protein (MCP) signaling domain"/>
    <property type="match status" value="1"/>
</dbReference>
<dbReference type="PROSITE" id="PS50111">
    <property type="entry name" value="CHEMOTAXIS_TRANSDUC_2"/>
    <property type="match status" value="1"/>
</dbReference>
<keyword evidence="9" id="KW-1185">Reference proteome</keyword>
<keyword evidence="4" id="KW-0812">Transmembrane</keyword>
<evidence type="ECO:0000256" key="4">
    <source>
        <dbReference type="SAM" id="Phobius"/>
    </source>
</evidence>
<evidence type="ECO:0000256" key="3">
    <source>
        <dbReference type="SAM" id="Coils"/>
    </source>
</evidence>
<dbReference type="Pfam" id="PF08448">
    <property type="entry name" value="PAS_4"/>
    <property type="match status" value="1"/>
</dbReference>
<dbReference type="InterPro" id="IPR035965">
    <property type="entry name" value="PAS-like_dom_sf"/>
</dbReference>
<gene>
    <name evidence="8" type="ORF">GM415_07120</name>
</gene>
<dbReference type="EMBL" id="CP046400">
    <property type="protein sequence ID" value="QGY39905.1"/>
    <property type="molecule type" value="Genomic_DNA"/>
</dbReference>
<protein>
    <submittedName>
        <fullName evidence="8">PAS domain-containing protein</fullName>
    </submittedName>
</protein>
<dbReference type="Gene3D" id="3.30.450.20">
    <property type="entry name" value="PAS domain"/>
    <property type="match status" value="1"/>
</dbReference>
<feature type="domain" description="PAC" evidence="7">
    <location>
        <begin position="179"/>
        <end position="231"/>
    </location>
</feature>
<name>A0A6I6JB00_9BACT</name>
<reference evidence="8 9" key="1">
    <citation type="submission" date="2019-11" db="EMBL/GenBank/DDBJ databases">
        <authorList>
            <person name="Zheng R.K."/>
            <person name="Sun C.M."/>
        </authorList>
    </citation>
    <scope>NUCLEOTIDE SEQUENCE [LARGE SCALE GENOMIC DNA]</scope>
    <source>
        <strain evidence="8 9">SRB007</strain>
    </source>
</reference>
<dbReference type="RefSeq" id="WP_158947129.1">
    <property type="nucleotide sequence ID" value="NZ_CP046400.1"/>
</dbReference>
<dbReference type="SMART" id="SM00283">
    <property type="entry name" value="MA"/>
    <property type="match status" value="1"/>
</dbReference>
<feature type="chain" id="PRO_5026297204" evidence="5">
    <location>
        <begin position="26"/>
        <end position="518"/>
    </location>
</feature>
<evidence type="ECO:0000259" key="6">
    <source>
        <dbReference type="PROSITE" id="PS50111"/>
    </source>
</evidence>
<sequence length="518" mass="53940">MHRSITTRIIASAFAVIITAIAASAAGQALGPESPAAIWAAGAATALVALLCLLLIRQGETGGESRLATLIDNAAKGEIVDFSTATGDPATAAALRQLAGGLDRYKGLAEGIIEGLPMPFLLVDPEERTLFTNQATLDMVEVDGPVEKQLGRTLAEIFYNDPSRETAVGKAMHQGQTFRNLEVTIQGHKGGTHHVLANVYALRNDHGECLGGFCLYLDMTALKEKEEALQTQNTAISEAVNQADAISNQLASASEQISSQVEHSSQASEKSSQLTAGVAVSVEEMNATVIEVARNASVASDISAQAKQEAEEGARIVDEAVKGISFLESQAAKLAEDMDALGKQADSIGGIMHVISDIADQTNLLALNAAIEAARAGDAGRGFAVVADEVRKLAEKTMDATKNVEDNIRAIQLSAEANVASTKDTVGVVATTVETVGKAGQALATIVDLSGQTSDNVRSIAAAAEQQSAASEEISRSTSEINVAADETSRAMHESAEAVADLARLAGELHKVMNGMRS</sequence>